<proteinExistence type="predicted"/>
<evidence type="ECO:0000256" key="1">
    <source>
        <dbReference type="SAM" id="SignalP"/>
    </source>
</evidence>
<dbReference type="Proteomes" id="UP001501842">
    <property type="component" value="Unassembled WGS sequence"/>
</dbReference>
<keyword evidence="3" id="KW-1185">Reference proteome</keyword>
<evidence type="ECO:0008006" key="4">
    <source>
        <dbReference type="Google" id="ProtNLM"/>
    </source>
</evidence>
<gene>
    <name evidence="2" type="ORF">GCM10010439_09420</name>
</gene>
<organism evidence="2 3">
    <name type="scientific">Actinocorallia aurantiaca</name>
    <dbReference type="NCBI Taxonomy" id="46204"/>
    <lineage>
        <taxon>Bacteria</taxon>
        <taxon>Bacillati</taxon>
        <taxon>Actinomycetota</taxon>
        <taxon>Actinomycetes</taxon>
        <taxon>Streptosporangiales</taxon>
        <taxon>Thermomonosporaceae</taxon>
        <taxon>Actinocorallia</taxon>
    </lineage>
</organism>
<dbReference type="RefSeq" id="WP_344448891.1">
    <property type="nucleotide sequence ID" value="NZ_BAAATZ010000003.1"/>
</dbReference>
<keyword evidence="1" id="KW-0732">Signal</keyword>
<evidence type="ECO:0000313" key="3">
    <source>
        <dbReference type="Proteomes" id="UP001501842"/>
    </source>
</evidence>
<reference evidence="2 3" key="1">
    <citation type="journal article" date="2019" name="Int. J. Syst. Evol. Microbiol.">
        <title>The Global Catalogue of Microorganisms (GCM) 10K type strain sequencing project: providing services to taxonomists for standard genome sequencing and annotation.</title>
        <authorList>
            <consortium name="The Broad Institute Genomics Platform"/>
            <consortium name="The Broad Institute Genome Sequencing Center for Infectious Disease"/>
            <person name="Wu L."/>
            <person name="Ma J."/>
        </authorList>
    </citation>
    <scope>NUCLEOTIDE SEQUENCE [LARGE SCALE GENOMIC DNA]</scope>
    <source>
        <strain evidence="2 3">JCM 8201</strain>
    </source>
</reference>
<name>A0ABN3TX94_9ACTN</name>
<feature type="signal peptide" evidence="1">
    <location>
        <begin position="1"/>
        <end position="34"/>
    </location>
</feature>
<protein>
    <recommendedName>
        <fullName evidence="4">DUF3551 domain-containing protein</fullName>
    </recommendedName>
</protein>
<evidence type="ECO:0000313" key="2">
    <source>
        <dbReference type="EMBL" id="GAA2720759.1"/>
    </source>
</evidence>
<dbReference type="EMBL" id="BAAATZ010000003">
    <property type="protein sequence ID" value="GAA2720759.1"/>
    <property type="molecule type" value="Genomic_DNA"/>
</dbReference>
<sequence>MRVGKKSRSMIMAGTLALAATVTGGSALVSSATAAPDGGCRTYSSATACGEIKLTTEQSTCVARSVDLGMTERRAEVECSRLP</sequence>
<accession>A0ABN3TX94</accession>
<feature type="chain" id="PRO_5046689825" description="DUF3551 domain-containing protein" evidence="1">
    <location>
        <begin position="35"/>
        <end position="83"/>
    </location>
</feature>
<comment type="caution">
    <text evidence="2">The sequence shown here is derived from an EMBL/GenBank/DDBJ whole genome shotgun (WGS) entry which is preliminary data.</text>
</comment>